<keyword evidence="1" id="KW-0812">Transmembrane</keyword>
<dbReference type="OrthoDB" id="2448307at2759"/>
<sequence>MFTITRILKQRAHANRWILLFLGITILQLLISMINLITNTRFSSPKNLGQTLAAIQLAEVLKHRLHRNIMESAWIFMFQVWRLWVGLDGIIRGDRPPVIVAGVSTIWTIAMSAIQIVISRMLINHGMNEVYPQLVMSGVLIGISAPIFIVVVMLVKNSSWTSTPDLGPDPNMKNMYNCISRFLVLSKCGIFFQFLLMLFHGVFMKDIGFQPWNWVLFIPLPILSLVFMLTGQKAIAAESSPLMIIFILYQACFLAYNSCMIWWGEGHMVYNTWIFLYTYSGVAMILCLLTLLTSIRCLANFGKGIQPFVKTGLFNGKNATDLSDGDAEMAFATAPMTLEINEKEETPNKHNNNLIVNSVIEITTNSQINRSVKIWIQAPKTRFENGTLTYIYRVTKKNQYQAV</sequence>
<dbReference type="GO" id="GO:0005794">
    <property type="term" value="C:Golgi apparatus"/>
    <property type="evidence" value="ECO:0007669"/>
    <property type="project" value="TreeGrafter"/>
</dbReference>
<dbReference type="PANTHER" id="PTHR34391">
    <property type="entry name" value="UPF0658 GOLGI APPARATUS MEMBRANE PROTEIN C1952.10C-RELATED"/>
    <property type="match status" value="1"/>
</dbReference>
<accession>A0A163AA96</accession>
<dbReference type="Proteomes" id="UP000077315">
    <property type="component" value="Unassembled WGS sequence"/>
</dbReference>
<evidence type="ECO:0000256" key="1">
    <source>
        <dbReference type="SAM" id="Phobius"/>
    </source>
</evidence>
<feature type="transmembrane region" description="Helical" evidence="1">
    <location>
        <begin position="242"/>
        <end position="263"/>
    </location>
</feature>
<dbReference type="STRING" id="763407.A0A163AA96"/>
<evidence type="ECO:0000313" key="2">
    <source>
        <dbReference type="EMBL" id="OAD72101.1"/>
    </source>
</evidence>
<feature type="transmembrane region" description="Helical" evidence="1">
    <location>
        <begin position="182"/>
        <end position="200"/>
    </location>
</feature>
<dbReference type="PANTHER" id="PTHR34391:SF2">
    <property type="entry name" value="TRP C-TERMINAL DOMAIN-CONTAINING PROTEIN"/>
    <property type="match status" value="1"/>
</dbReference>
<dbReference type="InParanoid" id="A0A163AA96"/>
<feature type="transmembrane region" description="Helical" evidence="1">
    <location>
        <begin position="275"/>
        <end position="295"/>
    </location>
</feature>
<feature type="transmembrane region" description="Helical" evidence="1">
    <location>
        <begin position="98"/>
        <end position="118"/>
    </location>
</feature>
<evidence type="ECO:0000313" key="3">
    <source>
        <dbReference type="Proteomes" id="UP000077315"/>
    </source>
</evidence>
<proteinExistence type="predicted"/>
<dbReference type="GeneID" id="28997131"/>
<dbReference type="RefSeq" id="XP_018290141.1">
    <property type="nucleotide sequence ID" value="XM_018436225.1"/>
</dbReference>
<feature type="transmembrane region" description="Helical" evidence="1">
    <location>
        <begin position="130"/>
        <end position="155"/>
    </location>
</feature>
<feature type="transmembrane region" description="Helical" evidence="1">
    <location>
        <begin position="73"/>
        <end position="91"/>
    </location>
</feature>
<organism evidence="2 3">
    <name type="scientific">Phycomyces blakesleeanus (strain ATCC 8743b / DSM 1359 / FGSC 10004 / NBRC 33097 / NRRL 1555)</name>
    <dbReference type="NCBI Taxonomy" id="763407"/>
    <lineage>
        <taxon>Eukaryota</taxon>
        <taxon>Fungi</taxon>
        <taxon>Fungi incertae sedis</taxon>
        <taxon>Mucoromycota</taxon>
        <taxon>Mucoromycotina</taxon>
        <taxon>Mucoromycetes</taxon>
        <taxon>Mucorales</taxon>
        <taxon>Phycomycetaceae</taxon>
        <taxon>Phycomyces</taxon>
    </lineage>
</organism>
<dbReference type="VEuPathDB" id="FungiDB:PHYBLDRAFT_170000"/>
<feature type="transmembrane region" description="Helical" evidence="1">
    <location>
        <begin position="212"/>
        <end position="230"/>
    </location>
</feature>
<feature type="transmembrane region" description="Helical" evidence="1">
    <location>
        <begin position="17"/>
        <end position="38"/>
    </location>
</feature>
<keyword evidence="1" id="KW-1133">Transmembrane helix</keyword>
<dbReference type="AlphaFoldDB" id="A0A163AA96"/>
<keyword evidence="3" id="KW-1185">Reference proteome</keyword>
<name>A0A163AA96_PHYB8</name>
<keyword evidence="1" id="KW-0472">Membrane</keyword>
<dbReference type="EMBL" id="KV440984">
    <property type="protein sequence ID" value="OAD72101.1"/>
    <property type="molecule type" value="Genomic_DNA"/>
</dbReference>
<dbReference type="InterPro" id="IPR040410">
    <property type="entry name" value="UPF0658_Golgi"/>
</dbReference>
<reference evidence="3" key="1">
    <citation type="submission" date="2015-06" db="EMBL/GenBank/DDBJ databases">
        <title>Expansion of signal transduction pathways in fungi by whole-genome duplication.</title>
        <authorList>
            <consortium name="DOE Joint Genome Institute"/>
            <person name="Corrochano L.M."/>
            <person name="Kuo A."/>
            <person name="Marcet-Houben M."/>
            <person name="Polaino S."/>
            <person name="Salamov A."/>
            <person name="Villalobos J.M."/>
            <person name="Alvarez M.I."/>
            <person name="Avalos J."/>
            <person name="Benito E.P."/>
            <person name="Benoit I."/>
            <person name="Burger G."/>
            <person name="Camino L.P."/>
            <person name="Canovas D."/>
            <person name="Cerda-Olmedo E."/>
            <person name="Cheng J.-F."/>
            <person name="Dominguez A."/>
            <person name="Elias M."/>
            <person name="Eslava A.P."/>
            <person name="Glaser F."/>
            <person name="Grimwood J."/>
            <person name="Gutierrez G."/>
            <person name="Heitman J."/>
            <person name="Henrissat B."/>
            <person name="Iturriaga E.A."/>
            <person name="Lang B.F."/>
            <person name="Lavin J.L."/>
            <person name="Lee S."/>
            <person name="Li W."/>
            <person name="Lindquist E."/>
            <person name="Lopez-Garcia S."/>
            <person name="Luque E.M."/>
            <person name="Marcos A.T."/>
            <person name="Martin J."/>
            <person name="McCluskey K."/>
            <person name="Medina H.R."/>
            <person name="Miralles-Duran A."/>
            <person name="Miyazaki A."/>
            <person name="Munoz-Torres E."/>
            <person name="Oguiza J.A."/>
            <person name="Ohm R."/>
            <person name="Olmedo M."/>
            <person name="Orejas M."/>
            <person name="Ortiz-Castellanos L."/>
            <person name="Pisabarro A.G."/>
            <person name="Rodriguez-Romero J."/>
            <person name="Ruiz-Herrera J."/>
            <person name="Ruiz-Vazquez R."/>
            <person name="Sanz C."/>
            <person name="Schackwitz W."/>
            <person name="Schmutz J."/>
            <person name="Shahriari M."/>
            <person name="Shelest E."/>
            <person name="Silva-Franco F."/>
            <person name="Soanes D."/>
            <person name="Syed K."/>
            <person name="Tagua V.G."/>
            <person name="Talbot N.J."/>
            <person name="Thon M."/>
            <person name="De vries R.P."/>
            <person name="Wiebenga A."/>
            <person name="Yadav J.S."/>
            <person name="Braun E.L."/>
            <person name="Baker S."/>
            <person name="Garre V."/>
            <person name="Horwitz B."/>
            <person name="Torres-Martinez S."/>
            <person name="Idnurm A."/>
            <person name="Herrera-Estrella A."/>
            <person name="Gabaldon T."/>
            <person name="Grigoriev I.V."/>
        </authorList>
    </citation>
    <scope>NUCLEOTIDE SEQUENCE [LARGE SCALE GENOMIC DNA]</scope>
    <source>
        <strain evidence="3">NRRL 1555(-)</strain>
    </source>
</reference>
<protein>
    <submittedName>
        <fullName evidence="2">Uncharacterized protein</fullName>
    </submittedName>
</protein>
<gene>
    <name evidence="2" type="ORF">PHYBLDRAFT_170000</name>
</gene>